<dbReference type="PANTHER" id="PTHR32322:SF2">
    <property type="entry name" value="EAMA DOMAIN-CONTAINING PROTEIN"/>
    <property type="match status" value="1"/>
</dbReference>
<feature type="transmembrane region" description="Helical" evidence="6">
    <location>
        <begin position="95"/>
        <end position="113"/>
    </location>
</feature>
<proteinExistence type="inferred from homology"/>
<organism evidence="8 9">
    <name type="scientific">Sorangium cellulosum</name>
    <name type="common">Polyangium cellulosum</name>
    <dbReference type="NCBI Taxonomy" id="56"/>
    <lineage>
        <taxon>Bacteria</taxon>
        <taxon>Pseudomonadati</taxon>
        <taxon>Myxococcota</taxon>
        <taxon>Polyangia</taxon>
        <taxon>Polyangiales</taxon>
        <taxon>Polyangiaceae</taxon>
        <taxon>Sorangium</taxon>
    </lineage>
</organism>
<evidence type="ECO:0000256" key="5">
    <source>
        <dbReference type="ARBA" id="ARBA00023136"/>
    </source>
</evidence>
<dbReference type="InterPro" id="IPR037185">
    <property type="entry name" value="EmrE-like"/>
</dbReference>
<evidence type="ECO:0000313" key="8">
    <source>
        <dbReference type="EMBL" id="KYF78350.1"/>
    </source>
</evidence>
<feature type="transmembrane region" description="Helical" evidence="6">
    <location>
        <begin position="246"/>
        <end position="268"/>
    </location>
</feature>
<evidence type="ECO:0000256" key="2">
    <source>
        <dbReference type="ARBA" id="ARBA00007362"/>
    </source>
</evidence>
<protein>
    <recommendedName>
        <fullName evidence="7">EamA domain-containing protein</fullName>
    </recommendedName>
</protein>
<keyword evidence="3 6" id="KW-0812">Transmembrane</keyword>
<evidence type="ECO:0000256" key="6">
    <source>
        <dbReference type="SAM" id="Phobius"/>
    </source>
</evidence>
<comment type="caution">
    <text evidence="8">The sequence shown here is derived from an EMBL/GenBank/DDBJ whole genome shotgun (WGS) entry which is preliminary data.</text>
</comment>
<dbReference type="Proteomes" id="UP000075635">
    <property type="component" value="Unassembled WGS sequence"/>
</dbReference>
<dbReference type="PANTHER" id="PTHR32322">
    <property type="entry name" value="INNER MEMBRANE TRANSPORTER"/>
    <property type="match status" value="1"/>
</dbReference>
<feature type="transmembrane region" description="Helical" evidence="6">
    <location>
        <begin position="219"/>
        <end position="239"/>
    </location>
</feature>
<reference evidence="8 9" key="1">
    <citation type="submission" date="2014-02" db="EMBL/GenBank/DDBJ databases">
        <title>The small core and large imbalanced accessory genome model reveals a collaborative survival strategy of Sorangium cellulosum strains in nature.</title>
        <authorList>
            <person name="Han K."/>
            <person name="Peng R."/>
            <person name="Blom J."/>
            <person name="Li Y.-Z."/>
        </authorList>
    </citation>
    <scope>NUCLEOTIDE SEQUENCE [LARGE SCALE GENOMIC DNA]</scope>
    <source>
        <strain evidence="8 9">So0011-07</strain>
    </source>
</reference>
<evidence type="ECO:0000256" key="1">
    <source>
        <dbReference type="ARBA" id="ARBA00004141"/>
    </source>
</evidence>
<comment type="similarity">
    <text evidence="2">Belongs to the EamA transporter family.</text>
</comment>
<evidence type="ECO:0000313" key="9">
    <source>
        <dbReference type="Proteomes" id="UP000075635"/>
    </source>
</evidence>
<dbReference type="SUPFAM" id="SSF103481">
    <property type="entry name" value="Multidrug resistance efflux transporter EmrE"/>
    <property type="match status" value="2"/>
</dbReference>
<sequence length="300" mass="32102">MPSAWLPLSALILSMVLWGSSFAAQKYALLAFSPMAMNFGRMAVASACFVFLIGRLKGIRQHYFPGDWWKLLLLALFEPCLYFIFEAWALTKTSASQAGMIVAMMPLLIALAARFTLKETLPPRMLPGFAVAITGAAWLSAAGEATGLAPEPVLGNFLELVAVTFATGYTISSRQLAPRYPPLFLTAVQALVGAVFFLPLMLIVPGPPTADLSLTQRPVLAVLYLGVFVSLGAYALYNYALSKVPAVYAAPLINLIPVFSLLIGRSFLGEELTPGQYAASFVVLAGCLISQSVPRDAATA</sequence>
<evidence type="ECO:0000259" key="7">
    <source>
        <dbReference type="Pfam" id="PF00892"/>
    </source>
</evidence>
<dbReference type="InterPro" id="IPR050638">
    <property type="entry name" value="AA-Vitamin_Transporters"/>
</dbReference>
<gene>
    <name evidence="8" type="ORF">BE17_08580</name>
</gene>
<feature type="transmembrane region" description="Helical" evidence="6">
    <location>
        <begin position="39"/>
        <end position="56"/>
    </location>
</feature>
<name>A0A150RDT8_SORCE</name>
<keyword evidence="5 6" id="KW-0472">Membrane</keyword>
<evidence type="ECO:0000256" key="3">
    <source>
        <dbReference type="ARBA" id="ARBA00022692"/>
    </source>
</evidence>
<accession>A0A150RDT8</accession>
<feature type="transmembrane region" description="Helical" evidence="6">
    <location>
        <begin position="183"/>
        <end position="204"/>
    </location>
</feature>
<feature type="domain" description="EamA" evidence="7">
    <location>
        <begin position="155"/>
        <end position="289"/>
    </location>
</feature>
<dbReference type="Pfam" id="PF00892">
    <property type="entry name" value="EamA"/>
    <property type="match status" value="2"/>
</dbReference>
<feature type="domain" description="EamA" evidence="7">
    <location>
        <begin position="9"/>
        <end position="140"/>
    </location>
</feature>
<dbReference type="GO" id="GO:0016020">
    <property type="term" value="C:membrane"/>
    <property type="evidence" value="ECO:0007669"/>
    <property type="project" value="UniProtKB-SubCell"/>
</dbReference>
<dbReference type="EMBL" id="JEMB01002799">
    <property type="protein sequence ID" value="KYF78350.1"/>
    <property type="molecule type" value="Genomic_DNA"/>
</dbReference>
<dbReference type="AlphaFoldDB" id="A0A150RDT8"/>
<comment type="subcellular location">
    <subcellularLocation>
        <location evidence="1">Membrane</location>
        <topology evidence="1">Multi-pass membrane protein</topology>
    </subcellularLocation>
</comment>
<dbReference type="InterPro" id="IPR000620">
    <property type="entry name" value="EamA_dom"/>
</dbReference>
<feature type="transmembrane region" description="Helical" evidence="6">
    <location>
        <begin position="68"/>
        <end position="89"/>
    </location>
</feature>
<evidence type="ECO:0000256" key="4">
    <source>
        <dbReference type="ARBA" id="ARBA00022989"/>
    </source>
</evidence>
<dbReference type="Gene3D" id="1.10.3730.20">
    <property type="match status" value="1"/>
</dbReference>
<keyword evidence="4 6" id="KW-1133">Transmembrane helix</keyword>